<dbReference type="Pfam" id="PF00126">
    <property type="entry name" value="HTH_1"/>
    <property type="match status" value="1"/>
</dbReference>
<comment type="similarity">
    <text evidence="1">Belongs to the LysR transcriptional regulatory family.</text>
</comment>
<accession>A0A6L7G2T9</accession>
<dbReference type="SUPFAM" id="SSF53850">
    <property type="entry name" value="Periplasmic binding protein-like II"/>
    <property type="match status" value="1"/>
</dbReference>
<reference evidence="6 7" key="1">
    <citation type="submission" date="2019-12" db="EMBL/GenBank/DDBJ databases">
        <authorList>
            <person name="Li M."/>
        </authorList>
    </citation>
    <scope>NUCLEOTIDE SEQUENCE [LARGE SCALE GENOMIC DNA]</scope>
    <source>
        <strain evidence="6 7">GBMRC 2024</strain>
    </source>
</reference>
<protein>
    <submittedName>
        <fullName evidence="6">LysR family transcriptional regulator</fullName>
    </submittedName>
</protein>
<gene>
    <name evidence="6" type="ORF">GR170_08025</name>
</gene>
<dbReference type="Gene3D" id="1.10.10.10">
    <property type="entry name" value="Winged helix-like DNA-binding domain superfamily/Winged helix DNA-binding domain"/>
    <property type="match status" value="1"/>
</dbReference>
<dbReference type="GO" id="GO:0000976">
    <property type="term" value="F:transcription cis-regulatory region binding"/>
    <property type="evidence" value="ECO:0007669"/>
    <property type="project" value="TreeGrafter"/>
</dbReference>
<name>A0A6L7G2T9_9RHOB</name>
<evidence type="ECO:0000256" key="1">
    <source>
        <dbReference type="ARBA" id="ARBA00009437"/>
    </source>
</evidence>
<comment type="caution">
    <text evidence="6">The sequence shown here is derived from an EMBL/GenBank/DDBJ whole genome shotgun (WGS) entry which is preliminary data.</text>
</comment>
<evidence type="ECO:0000256" key="4">
    <source>
        <dbReference type="ARBA" id="ARBA00023163"/>
    </source>
</evidence>
<keyword evidence="4" id="KW-0804">Transcription</keyword>
<dbReference type="PANTHER" id="PTHR30126">
    <property type="entry name" value="HTH-TYPE TRANSCRIPTIONAL REGULATOR"/>
    <property type="match status" value="1"/>
</dbReference>
<dbReference type="InterPro" id="IPR036388">
    <property type="entry name" value="WH-like_DNA-bd_sf"/>
</dbReference>
<dbReference type="InterPro" id="IPR036390">
    <property type="entry name" value="WH_DNA-bd_sf"/>
</dbReference>
<dbReference type="Gene3D" id="3.40.190.290">
    <property type="match status" value="1"/>
</dbReference>
<dbReference type="Proteomes" id="UP000477911">
    <property type="component" value="Unassembled WGS sequence"/>
</dbReference>
<dbReference type="Pfam" id="PF03466">
    <property type="entry name" value="LysR_substrate"/>
    <property type="match status" value="1"/>
</dbReference>
<organism evidence="6 7">
    <name type="scientific">Pseudooceanicola albus</name>
    <dbReference type="NCBI Taxonomy" id="2692189"/>
    <lineage>
        <taxon>Bacteria</taxon>
        <taxon>Pseudomonadati</taxon>
        <taxon>Pseudomonadota</taxon>
        <taxon>Alphaproteobacteria</taxon>
        <taxon>Rhodobacterales</taxon>
        <taxon>Paracoccaceae</taxon>
        <taxon>Pseudooceanicola</taxon>
    </lineage>
</organism>
<dbReference type="SUPFAM" id="SSF46785">
    <property type="entry name" value="Winged helix' DNA-binding domain"/>
    <property type="match status" value="1"/>
</dbReference>
<dbReference type="EMBL" id="WUMU01000006">
    <property type="protein sequence ID" value="MXN17777.1"/>
    <property type="molecule type" value="Genomic_DNA"/>
</dbReference>
<evidence type="ECO:0000256" key="3">
    <source>
        <dbReference type="ARBA" id="ARBA00023125"/>
    </source>
</evidence>
<dbReference type="InterPro" id="IPR005119">
    <property type="entry name" value="LysR_subst-bd"/>
</dbReference>
<dbReference type="AlphaFoldDB" id="A0A6L7G2T9"/>
<keyword evidence="2" id="KW-0805">Transcription regulation</keyword>
<dbReference type="PANTHER" id="PTHR30126:SF94">
    <property type="entry name" value="LYSR FAMILY TRANSCRIPTIONAL REGULATOR"/>
    <property type="match status" value="1"/>
</dbReference>
<dbReference type="InterPro" id="IPR000847">
    <property type="entry name" value="LysR_HTH_N"/>
</dbReference>
<dbReference type="PROSITE" id="PS50931">
    <property type="entry name" value="HTH_LYSR"/>
    <property type="match status" value="1"/>
</dbReference>
<evidence type="ECO:0000313" key="7">
    <source>
        <dbReference type="Proteomes" id="UP000477911"/>
    </source>
</evidence>
<keyword evidence="7" id="KW-1185">Reference proteome</keyword>
<keyword evidence="3" id="KW-0238">DNA-binding</keyword>
<evidence type="ECO:0000313" key="6">
    <source>
        <dbReference type="EMBL" id="MXN17777.1"/>
    </source>
</evidence>
<sequence length="284" mass="29803">MDVRFLDSLLSVVAEGSIIAAARAQGLTPAAVSQRIQALERELGVTLLDRRANRAEPTRIALDLLEDMRRIVLLSRQLKARAAPGEAVGKLRLGAISTMLTGLVPPLLKALGSRAPGITLEIEPGSSAQLFDALLEGRLDAALIVAPPGAAPERVELVPLRSEPLMLLVPPGAEDMPPDACFRRFPLIAYDPASWGGQIAARYLADHGLAPKVLCTLDGLEAISALVRSGAGASLVPHWPGLEEAQPLPGGGLYARRIVAALPRAPERPACQHALVDALTGVAG</sequence>
<dbReference type="RefSeq" id="WP_160893461.1">
    <property type="nucleotide sequence ID" value="NZ_WUMU01000006.1"/>
</dbReference>
<proteinExistence type="inferred from homology"/>
<feature type="domain" description="HTH lysR-type" evidence="5">
    <location>
        <begin position="1"/>
        <end position="58"/>
    </location>
</feature>
<dbReference type="GO" id="GO:0003700">
    <property type="term" value="F:DNA-binding transcription factor activity"/>
    <property type="evidence" value="ECO:0007669"/>
    <property type="project" value="InterPro"/>
</dbReference>
<evidence type="ECO:0000259" key="5">
    <source>
        <dbReference type="PROSITE" id="PS50931"/>
    </source>
</evidence>
<evidence type="ECO:0000256" key="2">
    <source>
        <dbReference type="ARBA" id="ARBA00023015"/>
    </source>
</evidence>